<dbReference type="InterPro" id="IPR036812">
    <property type="entry name" value="NAD(P)_OxRdtase_dom_sf"/>
</dbReference>
<evidence type="ECO:0000313" key="1">
    <source>
        <dbReference type="EMBL" id="GAI90408.1"/>
    </source>
</evidence>
<gene>
    <name evidence="1" type="ORF">S12H4_40104</name>
</gene>
<sequence>LELIRMLKHYPEVDVIMGGMNIMREYYYFDRNARQLNDYAKRHNLGILSMKPFLMGALTKNQPSALKYSMTQPMSVPIPGMTEVEHVIMNVKAAREFSALSPSEQKKWEDPETVLEGPACTGCNYCINRDTDGIDVPQLVMAAQYGEHFGLAKWQSKDQQRGKLKSDLEKITPEMAKRYAHKCPKELPVEELLKKSARYI</sequence>
<dbReference type="EMBL" id="BARW01024306">
    <property type="protein sequence ID" value="GAI90408.1"/>
    <property type="molecule type" value="Genomic_DNA"/>
</dbReference>
<feature type="non-terminal residue" evidence="1">
    <location>
        <position position="1"/>
    </location>
</feature>
<protein>
    <submittedName>
        <fullName evidence="1">Uncharacterized protein</fullName>
    </submittedName>
</protein>
<comment type="caution">
    <text evidence="1">The sequence shown here is derived from an EMBL/GenBank/DDBJ whole genome shotgun (WGS) entry which is preliminary data.</text>
</comment>
<accession>X1SBP9</accession>
<reference evidence="1" key="1">
    <citation type="journal article" date="2014" name="Front. Microbiol.">
        <title>High frequency of phylogenetically diverse reductive dehalogenase-homologous genes in deep subseafloor sedimentary metagenomes.</title>
        <authorList>
            <person name="Kawai M."/>
            <person name="Futagami T."/>
            <person name="Toyoda A."/>
            <person name="Takaki Y."/>
            <person name="Nishi S."/>
            <person name="Hori S."/>
            <person name="Arai W."/>
            <person name="Tsubouchi T."/>
            <person name="Morono Y."/>
            <person name="Uchiyama I."/>
            <person name="Ito T."/>
            <person name="Fujiyama A."/>
            <person name="Inagaki F."/>
            <person name="Takami H."/>
        </authorList>
    </citation>
    <scope>NUCLEOTIDE SEQUENCE</scope>
    <source>
        <strain evidence="1">Expedition CK06-06</strain>
    </source>
</reference>
<dbReference type="SUPFAM" id="SSF51430">
    <property type="entry name" value="NAD(P)-linked oxidoreductase"/>
    <property type="match status" value="1"/>
</dbReference>
<name>X1SBP9_9ZZZZ</name>
<dbReference type="Gene3D" id="3.20.20.100">
    <property type="entry name" value="NADP-dependent oxidoreductase domain"/>
    <property type="match status" value="1"/>
</dbReference>
<dbReference type="AlphaFoldDB" id="X1SBP9"/>
<organism evidence="1">
    <name type="scientific">marine sediment metagenome</name>
    <dbReference type="NCBI Taxonomy" id="412755"/>
    <lineage>
        <taxon>unclassified sequences</taxon>
        <taxon>metagenomes</taxon>
        <taxon>ecological metagenomes</taxon>
    </lineage>
</organism>
<proteinExistence type="predicted"/>